<accession>A0ABS8N7E7</accession>
<gene>
    <name evidence="1" type="ORF">LN736_12750</name>
</gene>
<dbReference type="EMBL" id="JAJJPB010000017">
    <property type="protein sequence ID" value="MCC9295729.1"/>
    <property type="molecule type" value="Genomic_DNA"/>
</dbReference>
<evidence type="ECO:0000313" key="2">
    <source>
        <dbReference type="Proteomes" id="UP001165422"/>
    </source>
</evidence>
<dbReference type="Pfam" id="PF06133">
    <property type="entry name" value="Com_YlbF"/>
    <property type="match status" value="1"/>
</dbReference>
<proteinExistence type="predicted"/>
<sequence length="122" mass="14295">MNIYDRTREFAEELKTCDEVVDLQRLSQRIKNNEDYTRILSDFRKIQVEAYSQQVQNGKISEEIMEKFKNMGSVISANPPVNEYIQAEQKFSVMWQDILKILNDAIGVDFSFGKDKNKVNVH</sequence>
<keyword evidence="2" id="KW-1185">Reference proteome</keyword>
<name>A0ABS8N7E7_9CLOT</name>
<dbReference type="InterPro" id="IPR023378">
    <property type="entry name" value="YheA/YmcA-like_dom_sf"/>
</dbReference>
<dbReference type="InterPro" id="IPR010368">
    <property type="entry name" value="Com_YlbF"/>
</dbReference>
<reference evidence="1" key="1">
    <citation type="submission" date="2021-11" db="EMBL/GenBank/DDBJ databases">
        <authorList>
            <person name="Qingchun L."/>
            <person name="Dong Z."/>
            <person name="Zongwei Q."/>
            <person name="Jia Z."/>
            <person name="Duotao L."/>
        </authorList>
    </citation>
    <scope>NUCLEOTIDE SEQUENCE</scope>
    <source>
        <strain evidence="1">WLY-B-L2</strain>
    </source>
</reference>
<comment type="caution">
    <text evidence="1">The sequence shown here is derived from an EMBL/GenBank/DDBJ whole genome shotgun (WGS) entry which is preliminary data.</text>
</comment>
<dbReference type="Gene3D" id="1.20.1500.10">
    <property type="entry name" value="YheA/YmcA-like"/>
    <property type="match status" value="1"/>
</dbReference>
<evidence type="ECO:0000313" key="1">
    <source>
        <dbReference type="EMBL" id="MCC9295729.1"/>
    </source>
</evidence>
<protein>
    <submittedName>
        <fullName evidence="1">YlbF family regulator</fullName>
    </submittedName>
</protein>
<dbReference type="Proteomes" id="UP001165422">
    <property type="component" value="Unassembled WGS sequence"/>
</dbReference>
<dbReference type="RefSeq" id="WP_150358228.1">
    <property type="nucleotide sequence ID" value="NZ_JAJJPB010000017.1"/>
</dbReference>
<dbReference type="SUPFAM" id="SSF158622">
    <property type="entry name" value="YheA/YmcA-like"/>
    <property type="match status" value="1"/>
</dbReference>
<organism evidence="1 2">
    <name type="scientific">Clostridium aromativorans</name>
    <dbReference type="NCBI Taxonomy" id="2836848"/>
    <lineage>
        <taxon>Bacteria</taxon>
        <taxon>Bacillati</taxon>
        <taxon>Bacillota</taxon>
        <taxon>Clostridia</taxon>
        <taxon>Eubacteriales</taxon>
        <taxon>Clostridiaceae</taxon>
        <taxon>Clostridium</taxon>
    </lineage>
</organism>